<evidence type="ECO:0000313" key="2">
    <source>
        <dbReference type="Proteomes" id="UP001451303"/>
    </source>
</evidence>
<gene>
    <name evidence="1" type="ORF">QR685DRAFT_437666</name>
</gene>
<organism evidence="1 2">
    <name type="scientific">Neurospora intermedia</name>
    <dbReference type="NCBI Taxonomy" id="5142"/>
    <lineage>
        <taxon>Eukaryota</taxon>
        <taxon>Fungi</taxon>
        <taxon>Dikarya</taxon>
        <taxon>Ascomycota</taxon>
        <taxon>Pezizomycotina</taxon>
        <taxon>Sordariomycetes</taxon>
        <taxon>Sordariomycetidae</taxon>
        <taxon>Sordariales</taxon>
        <taxon>Sordariaceae</taxon>
        <taxon>Neurospora</taxon>
    </lineage>
</organism>
<keyword evidence="2" id="KW-1185">Reference proteome</keyword>
<evidence type="ECO:0000313" key="1">
    <source>
        <dbReference type="EMBL" id="KAL0471590.1"/>
    </source>
</evidence>
<dbReference type="Proteomes" id="UP001451303">
    <property type="component" value="Unassembled WGS sequence"/>
</dbReference>
<protein>
    <submittedName>
        <fullName evidence="1">Uncharacterized protein</fullName>
    </submittedName>
</protein>
<name>A0ABR3DFY7_NEUIN</name>
<reference evidence="1 2" key="1">
    <citation type="submission" date="2023-09" db="EMBL/GenBank/DDBJ databases">
        <title>Multi-omics analysis of a traditional fermented food reveals byproduct-associated fungal strains for waste-to-food upcycling.</title>
        <authorList>
            <consortium name="Lawrence Berkeley National Laboratory"/>
            <person name="Rekdal V.M."/>
            <person name="Villalobos-Escobedo J.M."/>
            <person name="Rodriguez-Valeron N."/>
            <person name="Garcia M.O."/>
            <person name="Vasquez D.P."/>
            <person name="Damayanti I."/>
            <person name="Sorensen P.M."/>
            <person name="Baidoo E.E."/>
            <person name="De Carvalho A.C."/>
            <person name="Riley R."/>
            <person name="Lipzen A."/>
            <person name="He G."/>
            <person name="Yan M."/>
            <person name="Haridas S."/>
            <person name="Daum C."/>
            <person name="Yoshinaga Y."/>
            <person name="Ng V."/>
            <person name="Grigoriev I.V."/>
            <person name="Munk R."/>
            <person name="Nuraida L."/>
            <person name="Wijaya C.H."/>
            <person name="Morales P.-C."/>
            <person name="Keasling J.D."/>
        </authorList>
    </citation>
    <scope>NUCLEOTIDE SEQUENCE [LARGE SCALE GENOMIC DNA]</scope>
    <source>
        <strain evidence="1 2">FGSC 2613</strain>
    </source>
</reference>
<sequence>MISNRLIIPNLDGLGIEPRTFRIQVNGKPDDEKKRTYLKDQGIPLKQLGQVNFSRYGDADTAGTVDLTTVLETPSFSRRCGSNEIKCFNENQAATSPCKTLVSVSLATRNSFPNSPRCVRQGGNEPQEMPRKC</sequence>
<dbReference type="EMBL" id="JAVLET010000003">
    <property type="protein sequence ID" value="KAL0471590.1"/>
    <property type="molecule type" value="Genomic_DNA"/>
</dbReference>
<accession>A0ABR3DFY7</accession>
<comment type="caution">
    <text evidence="1">The sequence shown here is derived from an EMBL/GenBank/DDBJ whole genome shotgun (WGS) entry which is preliminary data.</text>
</comment>
<proteinExistence type="predicted"/>